<dbReference type="Proteomes" id="UP001597368">
    <property type="component" value="Unassembled WGS sequence"/>
</dbReference>
<proteinExistence type="predicted"/>
<dbReference type="PIRSF" id="PIRSF014972">
    <property type="entry name" value="FlK"/>
    <property type="match status" value="1"/>
</dbReference>
<dbReference type="RefSeq" id="WP_379576296.1">
    <property type="nucleotide sequence ID" value="NZ_JBHUFV010000047.1"/>
</dbReference>
<keyword evidence="3" id="KW-1185">Reference proteome</keyword>
<evidence type="ECO:0000313" key="2">
    <source>
        <dbReference type="EMBL" id="MFD1936209.1"/>
    </source>
</evidence>
<sequence>MTLAPGLRASLLIMVEREDLATKIGSGDVPVLATPRLLALAEMATVQAVREHLEAGETSVGTRVELDHLAASPVGTHIEISAELTTVDGRRLVFGFTAHDRATLVGKGTIERVVVDRERFLGRLAPGGTSSR</sequence>
<dbReference type="PANTHER" id="PTHR36934">
    <property type="entry name" value="BLR0278 PROTEIN"/>
    <property type="match status" value="1"/>
</dbReference>
<dbReference type="Gene3D" id="3.10.129.10">
    <property type="entry name" value="Hotdog Thioesterase"/>
    <property type="match status" value="1"/>
</dbReference>
<dbReference type="SUPFAM" id="SSF54637">
    <property type="entry name" value="Thioesterase/thiol ester dehydrase-isomerase"/>
    <property type="match status" value="1"/>
</dbReference>
<feature type="domain" description="Fluoroacetyl-CoA-specific thioesterase-like" evidence="1">
    <location>
        <begin position="15"/>
        <end position="118"/>
    </location>
</feature>
<dbReference type="InterPro" id="IPR025540">
    <property type="entry name" value="FlK"/>
</dbReference>
<evidence type="ECO:0000259" key="1">
    <source>
        <dbReference type="Pfam" id="PF22636"/>
    </source>
</evidence>
<dbReference type="EMBL" id="JBHUFV010000047">
    <property type="protein sequence ID" value="MFD1936209.1"/>
    <property type="molecule type" value="Genomic_DNA"/>
</dbReference>
<protein>
    <submittedName>
        <fullName evidence="2">Thioesterase family protein</fullName>
    </submittedName>
</protein>
<dbReference type="PANTHER" id="PTHR36934:SF1">
    <property type="entry name" value="THIOESTERASE DOMAIN-CONTAINING PROTEIN"/>
    <property type="match status" value="1"/>
</dbReference>
<evidence type="ECO:0000313" key="3">
    <source>
        <dbReference type="Proteomes" id="UP001597368"/>
    </source>
</evidence>
<gene>
    <name evidence="2" type="ORF">ACFSKW_32530</name>
</gene>
<accession>A0ABW4T765</accession>
<dbReference type="InterPro" id="IPR054485">
    <property type="entry name" value="FlK-like_dom"/>
</dbReference>
<name>A0ABW4T765_9ACTN</name>
<dbReference type="Pfam" id="PF22636">
    <property type="entry name" value="FlK"/>
    <property type="match status" value="1"/>
</dbReference>
<organism evidence="2 3">
    <name type="scientific">Nonomuraea mangrovi</name>
    <dbReference type="NCBI Taxonomy" id="2316207"/>
    <lineage>
        <taxon>Bacteria</taxon>
        <taxon>Bacillati</taxon>
        <taxon>Actinomycetota</taxon>
        <taxon>Actinomycetes</taxon>
        <taxon>Streptosporangiales</taxon>
        <taxon>Streptosporangiaceae</taxon>
        <taxon>Nonomuraea</taxon>
    </lineage>
</organism>
<dbReference type="InterPro" id="IPR029069">
    <property type="entry name" value="HotDog_dom_sf"/>
</dbReference>
<reference evidence="3" key="1">
    <citation type="journal article" date="2019" name="Int. J. Syst. Evol. Microbiol.">
        <title>The Global Catalogue of Microorganisms (GCM) 10K type strain sequencing project: providing services to taxonomists for standard genome sequencing and annotation.</title>
        <authorList>
            <consortium name="The Broad Institute Genomics Platform"/>
            <consortium name="The Broad Institute Genome Sequencing Center for Infectious Disease"/>
            <person name="Wu L."/>
            <person name="Ma J."/>
        </authorList>
    </citation>
    <scope>NUCLEOTIDE SEQUENCE [LARGE SCALE GENOMIC DNA]</scope>
    <source>
        <strain evidence="3">ICMP 6774ER</strain>
    </source>
</reference>
<comment type="caution">
    <text evidence="2">The sequence shown here is derived from an EMBL/GenBank/DDBJ whole genome shotgun (WGS) entry which is preliminary data.</text>
</comment>